<dbReference type="AlphaFoldDB" id="A0A6A7BMS9"/>
<keyword evidence="3" id="KW-1185">Reference proteome</keyword>
<feature type="signal peptide" evidence="1">
    <location>
        <begin position="1"/>
        <end position="17"/>
    </location>
</feature>
<sequence length="123" mass="12474">MQFSIIALLSIASVAIASPASRGVQARSLRMLSERTVSQAAQGCDAKQVISCCNQDNESSGSGLLGGVLSGNLLNLNCIGLSVNVLSVADSPANEICGNNVVACCDGKADSGTLDENAQCNQV</sequence>
<feature type="chain" id="PRO_5025462228" description="Hydrophobin" evidence="1">
    <location>
        <begin position="18"/>
        <end position="123"/>
    </location>
</feature>
<evidence type="ECO:0000313" key="3">
    <source>
        <dbReference type="Proteomes" id="UP000799423"/>
    </source>
</evidence>
<protein>
    <recommendedName>
        <fullName evidence="4">Hydrophobin</fullName>
    </recommendedName>
</protein>
<evidence type="ECO:0000256" key="1">
    <source>
        <dbReference type="SAM" id="SignalP"/>
    </source>
</evidence>
<accession>A0A6A7BMS9</accession>
<organism evidence="2 3">
    <name type="scientific">Plenodomus tracheiphilus IPT5</name>
    <dbReference type="NCBI Taxonomy" id="1408161"/>
    <lineage>
        <taxon>Eukaryota</taxon>
        <taxon>Fungi</taxon>
        <taxon>Dikarya</taxon>
        <taxon>Ascomycota</taxon>
        <taxon>Pezizomycotina</taxon>
        <taxon>Dothideomycetes</taxon>
        <taxon>Pleosporomycetidae</taxon>
        <taxon>Pleosporales</taxon>
        <taxon>Pleosporineae</taxon>
        <taxon>Leptosphaeriaceae</taxon>
        <taxon>Plenodomus</taxon>
    </lineage>
</organism>
<dbReference type="OrthoDB" id="3944963at2759"/>
<evidence type="ECO:0008006" key="4">
    <source>
        <dbReference type="Google" id="ProtNLM"/>
    </source>
</evidence>
<gene>
    <name evidence="2" type="ORF">T440DRAFT_513574</name>
</gene>
<evidence type="ECO:0000313" key="2">
    <source>
        <dbReference type="EMBL" id="KAF2855448.1"/>
    </source>
</evidence>
<name>A0A6A7BMS9_9PLEO</name>
<proteinExistence type="predicted"/>
<keyword evidence="1" id="KW-0732">Signal</keyword>
<dbReference type="Proteomes" id="UP000799423">
    <property type="component" value="Unassembled WGS sequence"/>
</dbReference>
<dbReference type="EMBL" id="MU006290">
    <property type="protein sequence ID" value="KAF2855448.1"/>
    <property type="molecule type" value="Genomic_DNA"/>
</dbReference>
<reference evidence="2" key="1">
    <citation type="submission" date="2020-01" db="EMBL/GenBank/DDBJ databases">
        <authorList>
            <consortium name="DOE Joint Genome Institute"/>
            <person name="Haridas S."/>
            <person name="Albert R."/>
            <person name="Binder M."/>
            <person name="Bloem J."/>
            <person name="Labutti K."/>
            <person name="Salamov A."/>
            <person name="Andreopoulos B."/>
            <person name="Baker S.E."/>
            <person name="Barry K."/>
            <person name="Bills G."/>
            <person name="Bluhm B.H."/>
            <person name="Cannon C."/>
            <person name="Castanera R."/>
            <person name="Culley D.E."/>
            <person name="Daum C."/>
            <person name="Ezra D."/>
            <person name="Gonzalez J.B."/>
            <person name="Henrissat B."/>
            <person name="Kuo A."/>
            <person name="Liang C."/>
            <person name="Lipzen A."/>
            <person name="Lutzoni F."/>
            <person name="Magnuson J."/>
            <person name="Mondo S."/>
            <person name="Nolan M."/>
            <person name="Ohm R."/>
            <person name="Pangilinan J."/>
            <person name="Park H.-J."/>
            <person name="Ramirez L."/>
            <person name="Alfaro M."/>
            <person name="Sun H."/>
            <person name="Tritt A."/>
            <person name="Yoshinaga Y."/>
            <person name="Zwiers L.-H."/>
            <person name="Turgeon B.G."/>
            <person name="Goodwin S.B."/>
            <person name="Spatafora J.W."/>
            <person name="Crous P.W."/>
            <person name="Grigoriev I.V."/>
        </authorList>
    </citation>
    <scope>NUCLEOTIDE SEQUENCE</scope>
    <source>
        <strain evidence="2">IPT5</strain>
    </source>
</reference>